<dbReference type="EMBL" id="JBBAXC010000014">
    <property type="protein sequence ID" value="MEI5908577.1"/>
    <property type="molecule type" value="Genomic_DNA"/>
</dbReference>
<reference evidence="7 8" key="1">
    <citation type="journal article" date="2018" name="J. Microbiol.">
        <title>Bacillus spongiae sp. nov., isolated from sponge of Jeju Island.</title>
        <authorList>
            <person name="Lee G.E."/>
            <person name="Im W.T."/>
            <person name="Park J.S."/>
        </authorList>
    </citation>
    <scope>NUCLEOTIDE SEQUENCE [LARGE SCALE GENOMIC DNA]</scope>
    <source>
        <strain evidence="7 8">135PIL107-10</strain>
    </source>
</reference>
<dbReference type="InterPro" id="IPR018060">
    <property type="entry name" value="HTH_AraC"/>
</dbReference>
<dbReference type="PRINTS" id="PR00032">
    <property type="entry name" value="HTHARAC"/>
</dbReference>
<comment type="caution">
    <text evidence="7">The sequence shown here is derived from an EMBL/GenBank/DDBJ whole genome shotgun (WGS) entry which is preliminary data.</text>
</comment>
<dbReference type="SUPFAM" id="SSF46689">
    <property type="entry name" value="Homeodomain-like"/>
    <property type="match status" value="2"/>
</dbReference>
<dbReference type="SMART" id="SM00342">
    <property type="entry name" value="HTH_ARAC"/>
    <property type="match status" value="1"/>
</dbReference>
<dbReference type="Pfam" id="PF17853">
    <property type="entry name" value="GGDEF_2"/>
    <property type="match status" value="1"/>
</dbReference>
<dbReference type="Proteomes" id="UP001312865">
    <property type="component" value="Unassembled WGS sequence"/>
</dbReference>
<keyword evidence="2" id="KW-0238">DNA-binding</keyword>
<dbReference type="Gene3D" id="3.40.50.2300">
    <property type="match status" value="1"/>
</dbReference>
<protein>
    <submittedName>
        <fullName evidence="7">Response regulator</fullName>
    </submittedName>
</protein>
<evidence type="ECO:0000259" key="5">
    <source>
        <dbReference type="PROSITE" id="PS01124"/>
    </source>
</evidence>
<dbReference type="RefSeq" id="WP_336588025.1">
    <property type="nucleotide sequence ID" value="NZ_JBBAXC010000014.1"/>
</dbReference>
<dbReference type="PANTHER" id="PTHR43280:SF2">
    <property type="entry name" value="HTH-TYPE TRANSCRIPTIONAL REGULATOR EXSA"/>
    <property type="match status" value="1"/>
</dbReference>
<dbReference type="CDD" id="cd17536">
    <property type="entry name" value="REC_YesN-like"/>
    <property type="match status" value="1"/>
</dbReference>
<dbReference type="SUPFAM" id="SSF52172">
    <property type="entry name" value="CheY-like"/>
    <property type="match status" value="1"/>
</dbReference>
<feature type="domain" description="Response regulatory" evidence="6">
    <location>
        <begin position="2"/>
        <end position="118"/>
    </location>
</feature>
<dbReference type="PROSITE" id="PS00041">
    <property type="entry name" value="HTH_ARAC_FAMILY_1"/>
    <property type="match status" value="1"/>
</dbReference>
<dbReference type="InterPro" id="IPR001789">
    <property type="entry name" value="Sig_transdc_resp-reg_receiver"/>
</dbReference>
<dbReference type="PROSITE" id="PS50110">
    <property type="entry name" value="RESPONSE_REGULATORY"/>
    <property type="match status" value="1"/>
</dbReference>
<dbReference type="Pfam" id="PF12833">
    <property type="entry name" value="HTH_18"/>
    <property type="match status" value="1"/>
</dbReference>
<evidence type="ECO:0000256" key="2">
    <source>
        <dbReference type="ARBA" id="ARBA00023125"/>
    </source>
</evidence>
<dbReference type="Gene3D" id="1.10.10.60">
    <property type="entry name" value="Homeodomain-like"/>
    <property type="match status" value="2"/>
</dbReference>
<sequence>MKVLIVDDEEIERIGLSTILTRNFPNIEVKQSRNAQVAIDMIETFLPDLILMDIKMPGMNGLDAIKLIHSKFPQIKFIMITAYAKFDYAQTALKLGVKDYLLKPSKTSEIIKTVGEALKQIEEERVLLATSTQQYNVLKKALPIVEADVVTQLLFDHVHNKQTEELIDLFDMKMGKRNFVMSLILPKGSERFYSTIRERIRELECGYVGALYGRQLPIIVFRDGKKTFRSQVVSLARGILTIPNREDRKGWFIGIGNVYESVDQLRQSYQESLIATKDTDLHVNFRFYSDSPPMSTGVNGRNFKELEKRFFEQIRNGQWEEVSKNVMALIRRLETEGRDLLQSQQRVLELLWIASRVLNELGVEHESPLYSSEVLNYRQLQYETDLLLQRLWDSYVNHYNQLEDDTIQQIKQYIIENSHLAVSLESIAEKVSLSPIYISKLFKEQLGVNYITFLTECRIEKAKKLMMDMDKSLKEITFEVGYQDPNYFSKVFKKLCGVSPTEYRRSLMGINR</sequence>
<dbReference type="SMART" id="SM00448">
    <property type="entry name" value="REC"/>
    <property type="match status" value="1"/>
</dbReference>
<gene>
    <name evidence="7" type="ORF">WAK64_16135</name>
</gene>
<evidence type="ECO:0000313" key="8">
    <source>
        <dbReference type="Proteomes" id="UP001312865"/>
    </source>
</evidence>
<dbReference type="InterPro" id="IPR009057">
    <property type="entry name" value="Homeodomain-like_sf"/>
</dbReference>
<dbReference type="Pfam" id="PF00072">
    <property type="entry name" value="Response_reg"/>
    <property type="match status" value="1"/>
</dbReference>
<name>A0ABU8HHE0_9BACI</name>
<evidence type="ECO:0000313" key="7">
    <source>
        <dbReference type="EMBL" id="MEI5908577.1"/>
    </source>
</evidence>
<keyword evidence="4" id="KW-0597">Phosphoprotein</keyword>
<keyword evidence="8" id="KW-1185">Reference proteome</keyword>
<dbReference type="InterPro" id="IPR011006">
    <property type="entry name" value="CheY-like_superfamily"/>
</dbReference>
<evidence type="ECO:0000256" key="4">
    <source>
        <dbReference type="PROSITE-ProRule" id="PRU00169"/>
    </source>
</evidence>
<dbReference type="InterPro" id="IPR041522">
    <property type="entry name" value="CdaR_GGDEF"/>
</dbReference>
<dbReference type="PROSITE" id="PS01124">
    <property type="entry name" value="HTH_ARAC_FAMILY_2"/>
    <property type="match status" value="1"/>
</dbReference>
<dbReference type="PANTHER" id="PTHR43280">
    <property type="entry name" value="ARAC-FAMILY TRANSCRIPTIONAL REGULATOR"/>
    <property type="match status" value="1"/>
</dbReference>
<evidence type="ECO:0000259" key="6">
    <source>
        <dbReference type="PROSITE" id="PS50110"/>
    </source>
</evidence>
<keyword evidence="1" id="KW-0805">Transcription regulation</keyword>
<evidence type="ECO:0000256" key="1">
    <source>
        <dbReference type="ARBA" id="ARBA00023015"/>
    </source>
</evidence>
<dbReference type="InterPro" id="IPR018062">
    <property type="entry name" value="HTH_AraC-typ_CS"/>
</dbReference>
<proteinExistence type="predicted"/>
<feature type="modified residue" description="4-aspartylphosphate" evidence="4">
    <location>
        <position position="53"/>
    </location>
</feature>
<organism evidence="7 8">
    <name type="scientific">Bacillus spongiae</name>
    <dbReference type="NCBI Taxonomy" id="2683610"/>
    <lineage>
        <taxon>Bacteria</taxon>
        <taxon>Bacillati</taxon>
        <taxon>Bacillota</taxon>
        <taxon>Bacilli</taxon>
        <taxon>Bacillales</taxon>
        <taxon>Bacillaceae</taxon>
        <taxon>Bacillus</taxon>
    </lineage>
</organism>
<keyword evidence="3" id="KW-0804">Transcription</keyword>
<feature type="domain" description="HTH araC/xylS-type" evidence="5">
    <location>
        <begin position="408"/>
        <end position="506"/>
    </location>
</feature>
<dbReference type="InterPro" id="IPR020449">
    <property type="entry name" value="Tscrpt_reg_AraC-type_HTH"/>
</dbReference>
<accession>A0ABU8HHE0</accession>
<evidence type="ECO:0000256" key="3">
    <source>
        <dbReference type="ARBA" id="ARBA00023163"/>
    </source>
</evidence>